<evidence type="ECO:0000313" key="1">
    <source>
        <dbReference type="EMBL" id="GAG45802.1"/>
    </source>
</evidence>
<sequence length="130" mass="13455">MNRTFACAFLLAIAIAGVLPSSAETSAPAVARPTFELGGLTSSGGTAFFIRVDNTVGYAAVGTAHGFDLELLTQAAEVNFHLGHSGQRVATSRGFLVPPGHSFFSPGSSLRDDFNVYALAARPEGARVLA</sequence>
<protein>
    <submittedName>
        <fullName evidence="1">Uncharacterized protein</fullName>
    </submittedName>
</protein>
<comment type="caution">
    <text evidence="1">The sequence shown here is derived from an EMBL/GenBank/DDBJ whole genome shotgun (WGS) entry which is preliminary data.</text>
</comment>
<proteinExistence type="predicted"/>
<name>X0YEX4_9ZZZZ</name>
<reference evidence="1" key="1">
    <citation type="journal article" date="2014" name="Front. Microbiol.">
        <title>High frequency of phylogenetically diverse reductive dehalogenase-homologous genes in deep subseafloor sedimentary metagenomes.</title>
        <authorList>
            <person name="Kawai M."/>
            <person name="Futagami T."/>
            <person name="Toyoda A."/>
            <person name="Takaki Y."/>
            <person name="Nishi S."/>
            <person name="Hori S."/>
            <person name="Arai W."/>
            <person name="Tsubouchi T."/>
            <person name="Morono Y."/>
            <person name="Uchiyama I."/>
            <person name="Ito T."/>
            <person name="Fujiyama A."/>
            <person name="Inagaki F."/>
            <person name="Takami H."/>
        </authorList>
    </citation>
    <scope>NUCLEOTIDE SEQUENCE</scope>
    <source>
        <strain evidence="1">Expedition CK06-06</strain>
    </source>
</reference>
<dbReference type="AlphaFoldDB" id="X0YEX4"/>
<dbReference type="EMBL" id="BARS01056790">
    <property type="protein sequence ID" value="GAG45802.1"/>
    <property type="molecule type" value="Genomic_DNA"/>
</dbReference>
<accession>X0YEX4</accession>
<feature type="non-terminal residue" evidence="1">
    <location>
        <position position="130"/>
    </location>
</feature>
<gene>
    <name evidence="1" type="ORF">S01H1_83515</name>
</gene>
<organism evidence="1">
    <name type="scientific">marine sediment metagenome</name>
    <dbReference type="NCBI Taxonomy" id="412755"/>
    <lineage>
        <taxon>unclassified sequences</taxon>
        <taxon>metagenomes</taxon>
        <taxon>ecological metagenomes</taxon>
    </lineage>
</organism>